<gene>
    <name evidence="1" type="ORF">ACGU38_27490</name>
</gene>
<dbReference type="EMBL" id="JBIENY010000405">
    <property type="protein sequence ID" value="MFG6299087.1"/>
    <property type="molecule type" value="Genomic_DNA"/>
</dbReference>
<accession>A0ABW7E7H0</accession>
<sequence>MAGLGFEQLRSPLGVGLRALAGRVTCPFGRREGTQNVDKVKELPELTPRLIQIIDHPSLTATDLPVLLT</sequence>
<dbReference type="Proteomes" id="UP001605990">
    <property type="component" value="Unassembled WGS sequence"/>
</dbReference>
<organism evidence="1 2">
    <name type="scientific">Streptomyces rochei</name>
    <name type="common">Streptomyces parvullus</name>
    <dbReference type="NCBI Taxonomy" id="1928"/>
    <lineage>
        <taxon>Bacteria</taxon>
        <taxon>Bacillati</taxon>
        <taxon>Actinomycetota</taxon>
        <taxon>Actinomycetes</taxon>
        <taxon>Kitasatosporales</taxon>
        <taxon>Streptomycetaceae</taxon>
        <taxon>Streptomyces</taxon>
        <taxon>Streptomyces rochei group</taxon>
    </lineage>
</organism>
<proteinExistence type="predicted"/>
<reference evidence="1 2" key="1">
    <citation type="submission" date="2024-10" db="EMBL/GenBank/DDBJ databases">
        <title>Draft genome assembly of a novel steroid transforming actinomycete isolated from African clawed frog Xenopus laevis.</title>
        <authorList>
            <person name="Bragin E."/>
            <person name="Kollerov V."/>
            <person name="Donova M.V."/>
        </authorList>
    </citation>
    <scope>NUCLEOTIDE SEQUENCE [LARGE SCALE GENOMIC DNA]</scope>
    <source>
        <strain evidence="1 2">MTOC-St3</strain>
    </source>
</reference>
<comment type="caution">
    <text evidence="1">The sequence shown here is derived from an EMBL/GenBank/DDBJ whole genome shotgun (WGS) entry which is preliminary data.</text>
</comment>
<evidence type="ECO:0000313" key="1">
    <source>
        <dbReference type="EMBL" id="MFG6299087.1"/>
    </source>
</evidence>
<keyword evidence="2" id="KW-1185">Reference proteome</keyword>
<evidence type="ECO:0000313" key="2">
    <source>
        <dbReference type="Proteomes" id="UP001605990"/>
    </source>
</evidence>
<dbReference type="RefSeq" id="WP_394395221.1">
    <property type="nucleotide sequence ID" value="NZ_JBIENY010000405.1"/>
</dbReference>
<name>A0ABW7E7H0_STRRO</name>
<feature type="non-terminal residue" evidence="1">
    <location>
        <position position="69"/>
    </location>
</feature>
<protein>
    <submittedName>
        <fullName evidence="1">Uncharacterized protein</fullName>
    </submittedName>
</protein>